<protein>
    <submittedName>
        <fullName evidence="2">VOC family protein</fullName>
    </submittedName>
</protein>
<dbReference type="EMBL" id="CP059572">
    <property type="protein sequence ID" value="QXJ23844.1"/>
    <property type="molecule type" value="Genomic_DNA"/>
</dbReference>
<proteinExistence type="predicted"/>
<dbReference type="Gene3D" id="3.10.180.10">
    <property type="entry name" value="2,3-Dihydroxybiphenyl 1,2-Dioxygenase, domain 1"/>
    <property type="match status" value="2"/>
</dbReference>
<keyword evidence="3" id="KW-1185">Reference proteome</keyword>
<dbReference type="SUPFAM" id="SSF54593">
    <property type="entry name" value="Glyoxalase/Bleomycin resistance protein/Dihydroxybiphenyl dioxygenase"/>
    <property type="match status" value="1"/>
</dbReference>
<dbReference type="CDD" id="cd06587">
    <property type="entry name" value="VOC"/>
    <property type="match status" value="1"/>
</dbReference>
<dbReference type="CDD" id="cd08343">
    <property type="entry name" value="ED_TypeI_classII_C"/>
    <property type="match status" value="1"/>
</dbReference>
<evidence type="ECO:0000313" key="2">
    <source>
        <dbReference type="EMBL" id="QXJ23844.1"/>
    </source>
</evidence>
<reference evidence="2" key="1">
    <citation type="submission" date="2020-07" db="EMBL/GenBank/DDBJ databases">
        <authorList>
            <person name="Tarantini F.S."/>
            <person name="Hong K.W."/>
            <person name="Chan K.G."/>
        </authorList>
    </citation>
    <scope>NUCLEOTIDE SEQUENCE</scope>
    <source>
        <strain evidence="2">32-07</strain>
    </source>
</reference>
<dbReference type="InterPro" id="IPR037523">
    <property type="entry name" value="VOC_core"/>
</dbReference>
<dbReference type="RefSeq" id="WP_231329523.1">
    <property type="nucleotide sequence ID" value="NZ_CP059572.1"/>
</dbReference>
<evidence type="ECO:0000259" key="1">
    <source>
        <dbReference type="PROSITE" id="PS51819"/>
    </source>
</evidence>
<accession>A0ABX8R0P9</accession>
<dbReference type="InterPro" id="IPR004360">
    <property type="entry name" value="Glyas_Fos-R_dOase_dom"/>
</dbReference>
<organism evidence="2 3">
    <name type="scientific">Actinomadura graeca</name>
    <dbReference type="NCBI Taxonomy" id="2750812"/>
    <lineage>
        <taxon>Bacteria</taxon>
        <taxon>Bacillati</taxon>
        <taxon>Actinomycetota</taxon>
        <taxon>Actinomycetes</taxon>
        <taxon>Streptosporangiales</taxon>
        <taxon>Thermomonosporaceae</taxon>
        <taxon>Actinomadura</taxon>
    </lineage>
</organism>
<dbReference type="InterPro" id="IPR029068">
    <property type="entry name" value="Glyas_Bleomycin-R_OHBP_Dase"/>
</dbReference>
<name>A0ABX8R0P9_9ACTN</name>
<gene>
    <name evidence="2" type="ORF">AGRA3207_005057</name>
</gene>
<feature type="domain" description="VOC" evidence="1">
    <location>
        <begin position="152"/>
        <end position="267"/>
    </location>
</feature>
<sequence>MDINGIARLVYGVTDLDRSAAFFTDLGLTASESGADGTVLTLDEGSAIEVRRGDDPALPEPFLDGDGPRELVWGVPDREQLEQVRAELSRDRTVTVADDGSLHTRDDAGMAIGFEVFERRQPEMDGSPENSPSNIRRFNARRRWYERAEPKMLFHAVFGMPRAVENVAFYTGRLGFRVTDVLRGKGAFLRAPGRFEHHNLFVLKTPRPLFSHVSFGVESVDELMVGANHMQRSGWSATSEIGRHRVSSMIFSYVPCPAGGRVEYSADGDYVDDSWRPSVWSEPFAHVYWDSHLPEGSAAPARDIEPLDGPVERYIEAKRGAR</sequence>
<dbReference type="PROSITE" id="PS51819">
    <property type="entry name" value="VOC"/>
    <property type="match status" value="1"/>
</dbReference>
<dbReference type="Pfam" id="PF00903">
    <property type="entry name" value="Glyoxalase"/>
    <property type="match status" value="1"/>
</dbReference>
<evidence type="ECO:0000313" key="3">
    <source>
        <dbReference type="Proteomes" id="UP001049518"/>
    </source>
</evidence>
<dbReference type="Proteomes" id="UP001049518">
    <property type="component" value="Chromosome"/>
</dbReference>